<feature type="non-terminal residue" evidence="1">
    <location>
        <position position="1"/>
    </location>
</feature>
<evidence type="ECO:0000313" key="2">
    <source>
        <dbReference type="Proteomes" id="UP000274922"/>
    </source>
</evidence>
<accession>A0A4V1ITX2</accession>
<sequence>RRLRAAWTAAWRPRAARAQRRRLQREAVWEAPATALAARVVQRRTWQAWRDAVQAKRDLQWRAVRQAGLRQRLQDLLASGSRFQTALQTMTLGNVLPAEAAAPAE</sequence>
<gene>
    <name evidence="1" type="ORF">CXG81DRAFT_28630</name>
</gene>
<name>A0A4V1ITX2_9FUNG</name>
<evidence type="ECO:0000313" key="1">
    <source>
        <dbReference type="EMBL" id="RKO98547.1"/>
    </source>
</evidence>
<proteinExistence type="predicted"/>
<dbReference type="AlphaFoldDB" id="A0A4V1ITX2"/>
<keyword evidence="2" id="KW-1185">Reference proteome</keyword>
<organism evidence="1 2">
    <name type="scientific">Caulochytrium protostelioides</name>
    <dbReference type="NCBI Taxonomy" id="1555241"/>
    <lineage>
        <taxon>Eukaryota</taxon>
        <taxon>Fungi</taxon>
        <taxon>Fungi incertae sedis</taxon>
        <taxon>Chytridiomycota</taxon>
        <taxon>Chytridiomycota incertae sedis</taxon>
        <taxon>Chytridiomycetes</taxon>
        <taxon>Caulochytriales</taxon>
        <taxon>Caulochytriaceae</taxon>
        <taxon>Caulochytrium</taxon>
    </lineage>
</organism>
<reference evidence="2" key="1">
    <citation type="journal article" date="2018" name="Nat. Microbiol.">
        <title>Leveraging single-cell genomics to expand the fungal tree of life.</title>
        <authorList>
            <person name="Ahrendt S.R."/>
            <person name="Quandt C.A."/>
            <person name="Ciobanu D."/>
            <person name="Clum A."/>
            <person name="Salamov A."/>
            <person name="Andreopoulos B."/>
            <person name="Cheng J.F."/>
            <person name="Woyke T."/>
            <person name="Pelin A."/>
            <person name="Henrissat B."/>
            <person name="Reynolds N.K."/>
            <person name="Benny G.L."/>
            <person name="Smith M.E."/>
            <person name="James T.Y."/>
            <person name="Grigoriev I.V."/>
        </authorList>
    </citation>
    <scope>NUCLEOTIDE SEQUENCE [LARGE SCALE GENOMIC DNA]</scope>
    <source>
        <strain evidence="2">ATCC 52028</strain>
    </source>
</reference>
<protein>
    <submittedName>
        <fullName evidence="1">Uncharacterized protein</fullName>
    </submittedName>
</protein>
<dbReference type="EMBL" id="ML014405">
    <property type="protein sequence ID" value="RKO98547.1"/>
    <property type="molecule type" value="Genomic_DNA"/>
</dbReference>
<dbReference type="Proteomes" id="UP000274922">
    <property type="component" value="Unassembled WGS sequence"/>
</dbReference>